<evidence type="ECO:0000313" key="4">
    <source>
        <dbReference type="EMBL" id="KFI59551.1"/>
    </source>
</evidence>
<keyword evidence="2" id="KW-1133">Transmembrane helix</keyword>
<protein>
    <submittedName>
        <fullName evidence="3">Uncharacterized protein</fullName>
    </submittedName>
</protein>
<name>D1NUR2_9BIFI</name>
<feature type="compositionally biased region" description="Basic and acidic residues" evidence="1">
    <location>
        <begin position="50"/>
        <end position="62"/>
    </location>
</feature>
<dbReference type="EMBL" id="JGYW01000002">
    <property type="protein sequence ID" value="KFI59551.1"/>
    <property type="molecule type" value="Genomic_DNA"/>
</dbReference>
<dbReference type="OrthoDB" id="3233502at2"/>
<reference evidence="3 5" key="1">
    <citation type="submission" date="2009-11" db="EMBL/GenBank/DDBJ databases">
        <authorList>
            <person name="Weinstock G."/>
            <person name="Sodergren E."/>
            <person name="Clifton S."/>
            <person name="Fulton L."/>
            <person name="Fulton B."/>
            <person name="Courtney L."/>
            <person name="Fronick C."/>
            <person name="Harrison M."/>
            <person name="Strong C."/>
            <person name="Farmer C."/>
            <person name="Delahaunty K."/>
            <person name="Markovic C."/>
            <person name="Hall O."/>
            <person name="Minx P."/>
            <person name="Tomlinson C."/>
            <person name="Mitreva M."/>
            <person name="Nelson J."/>
            <person name="Hou S."/>
            <person name="Wollam A."/>
            <person name="Pepin K.H."/>
            <person name="Johnson M."/>
            <person name="Bhonagiri V."/>
            <person name="Nash W.E."/>
            <person name="Warren W."/>
            <person name="Chinwalla A."/>
            <person name="Mardis E.R."/>
            <person name="Wilson R.K."/>
        </authorList>
    </citation>
    <scope>NUCLEOTIDE SEQUENCE [LARGE SCALE GENOMIC DNA]</scope>
    <source>
        <strain evidence="3 5">DSM 20093</strain>
    </source>
</reference>
<sequence>MVKDEREGADLGPWMVVMAIIAVLLALYTTYGEVGAHAAGMQTDVYTSRNDDASRLHPDLNDATKNNVPATPMTVHDRTIMNKVNTSLGLDANGRPHAFHKNVNNTLATVSWWTQTGVNDSGQTVNSQNTDAMWLSPLKSGSYVLDAVCVGTGYFTIDMMADGGEVNDGIVQCEPDEVSSTTIEVPVNEPGEHIAVRFIPQGQTRAAAGFRVESVARLGGM</sequence>
<evidence type="ECO:0000313" key="5">
    <source>
        <dbReference type="Proteomes" id="UP000003656"/>
    </source>
</evidence>
<dbReference type="STRING" id="561180.BIFGAL_03589"/>
<evidence type="ECO:0000313" key="3">
    <source>
        <dbReference type="EMBL" id="EFA22563.1"/>
    </source>
</evidence>
<dbReference type="EMBL" id="ABXB03000003">
    <property type="protein sequence ID" value="EFA22563.1"/>
    <property type="molecule type" value="Genomic_DNA"/>
</dbReference>
<dbReference type="AlphaFoldDB" id="D1NUR2"/>
<evidence type="ECO:0000313" key="6">
    <source>
        <dbReference type="Proteomes" id="UP000029074"/>
    </source>
</evidence>
<reference evidence="4 6" key="2">
    <citation type="submission" date="2014-03" db="EMBL/GenBank/DDBJ databases">
        <title>Genomics of Bifidobacteria.</title>
        <authorList>
            <person name="Ventura M."/>
            <person name="Milani C."/>
            <person name="Lugli G.A."/>
        </authorList>
    </citation>
    <scope>NUCLEOTIDE SEQUENCE [LARGE SCALE GENOMIC DNA]</scope>
    <source>
        <strain evidence="4 6">LMG 11596</strain>
    </source>
</reference>
<accession>D1NUR2</accession>
<dbReference type="Proteomes" id="UP000029074">
    <property type="component" value="Unassembled WGS sequence"/>
</dbReference>
<keyword evidence="2" id="KW-0472">Membrane</keyword>
<evidence type="ECO:0000256" key="1">
    <source>
        <dbReference type="SAM" id="MobiDB-lite"/>
    </source>
</evidence>
<feature type="transmembrane region" description="Helical" evidence="2">
    <location>
        <begin position="12"/>
        <end position="31"/>
    </location>
</feature>
<dbReference type="RefSeq" id="WP_006295034.1">
    <property type="nucleotide sequence ID" value="NZ_ABXB03000003.1"/>
</dbReference>
<keyword evidence="6" id="KW-1185">Reference proteome</keyword>
<organism evidence="3 5">
    <name type="scientific">Bifidobacterium gallicum DSM 20093 = LMG 11596</name>
    <dbReference type="NCBI Taxonomy" id="561180"/>
    <lineage>
        <taxon>Bacteria</taxon>
        <taxon>Bacillati</taxon>
        <taxon>Actinomycetota</taxon>
        <taxon>Actinomycetes</taxon>
        <taxon>Bifidobacteriales</taxon>
        <taxon>Bifidobacteriaceae</taxon>
        <taxon>Bifidobacterium</taxon>
    </lineage>
</organism>
<comment type="caution">
    <text evidence="3">The sequence shown here is derived from an EMBL/GenBank/DDBJ whole genome shotgun (WGS) entry which is preliminary data.</text>
</comment>
<proteinExistence type="predicted"/>
<dbReference type="Proteomes" id="UP000003656">
    <property type="component" value="Unassembled WGS sequence"/>
</dbReference>
<dbReference type="eggNOG" id="ENOG50324B6">
    <property type="taxonomic scope" value="Bacteria"/>
</dbReference>
<feature type="region of interest" description="Disordered" evidence="1">
    <location>
        <begin position="50"/>
        <end position="71"/>
    </location>
</feature>
<keyword evidence="2" id="KW-0812">Transmembrane</keyword>
<gene>
    <name evidence="4" type="ORF">BGLCM_0217</name>
    <name evidence="3" type="ORF">BIFGAL_03589</name>
</gene>
<evidence type="ECO:0000256" key="2">
    <source>
        <dbReference type="SAM" id="Phobius"/>
    </source>
</evidence>